<name>A0A420Y9P0_9PEZI</name>
<dbReference type="PANTHER" id="PTHR13452:SF10">
    <property type="entry name" value="THUMP DOMAIN-CONTAINING PROTEIN 1"/>
    <property type="match status" value="1"/>
</dbReference>
<dbReference type="STRING" id="177199.A0A420Y9P0"/>
<evidence type="ECO:0000259" key="3">
    <source>
        <dbReference type="PROSITE" id="PS51165"/>
    </source>
</evidence>
<keyword evidence="5" id="KW-1185">Reference proteome</keyword>
<feature type="compositionally biased region" description="Polar residues" evidence="2">
    <location>
        <begin position="333"/>
        <end position="344"/>
    </location>
</feature>
<keyword evidence="1" id="KW-0694">RNA-binding</keyword>
<feature type="region of interest" description="Disordered" evidence="2">
    <location>
        <begin position="327"/>
        <end position="368"/>
    </location>
</feature>
<evidence type="ECO:0000313" key="4">
    <source>
        <dbReference type="EMBL" id="RKU44490.1"/>
    </source>
</evidence>
<gene>
    <name evidence="4" type="ORF">DL546_004617</name>
</gene>
<evidence type="ECO:0000256" key="2">
    <source>
        <dbReference type="SAM" id="MobiDB-lite"/>
    </source>
</evidence>
<dbReference type="CDD" id="cd11717">
    <property type="entry name" value="THUMP_THUMPD1_like"/>
    <property type="match status" value="1"/>
</dbReference>
<evidence type="ECO:0000313" key="5">
    <source>
        <dbReference type="Proteomes" id="UP000275385"/>
    </source>
</evidence>
<dbReference type="AlphaFoldDB" id="A0A420Y9P0"/>
<accession>A0A420Y9P0</accession>
<reference evidence="4 5" key="1">
    <citation type="submission" date="2018-08" db="EMBL/GenBank/DDBJ databases">
        <title>Draft genome of the lignicolous fungus Coniochaeta pulveracea.</title>
        <authorList>
            <person name="Borstlap C.J."/>
            <person name="De Witt R.N."/>
            <person name="Botha A."/>
            <person name="Volschenk H."/>
        </authorList>
    </citation>
    <scope>NUCLEOTIDE SEQUENCE [LARGE SCALE GENOMIC DNA]</scope>
    <source>
        <strain evidence="4 5">CAB683</strain>
    </source>
</reference>
<dbReference type="InterPro" id="IPR040183">
    <property type="entry name" value="THUMPD1-like"/>
</dbReference>
<dbReference type="EMBL" id="QVQW01000030">
    <property type="protein sequence ID" value="RKU44490.1"/>
    <property type="molecule type" value="Genomic_DNA"/>
</dbReference>
<evidence type="ECO:0000256" key="1">
    <source>
        <dbReference type="PROSITE-ProRule" id="PRU00529"/>
    </source>
</evidence>
<dbReference type="OrthoDB" id="367221at2759"/>
<dbReference type="SMART" id="SM00981">
    <property type="entry name" value="THUMP"/>
    <property type="match status" value="1"/>
</dbReference>
<comment type="caution">
    <text evidence="4">The sequence shown here is derived from an EMBL/GenBank/DDBJ whole genome shotgun (WGS) entry which is preliminary data.</text>
</comment>
<dbReference type="SUPFAM" id="SSF143437">
    <property type="entry name" value="THUMP domain-like"/>
    <property type="match status" value="1"/>
</dbReference>
<feature type="compositionally biased region" description="Basic and acidic residues" evidence="2">
    <location>
        <begin position="346"/>
        <end position="368"/>
    </location>
</feature>
<dbReference type="Pfam" id="PF02926">
    <property type="entry name" value="THUMP"/>
    <property type="match status" value="1"/>
</dbReference>
<protein>
    <recommendedName>
        <fullName evidence="3">THUMP domain-containing protein</fullName>
    </recommendedName>
</protein>
<dbReference type="GO" id="GO:0006400">
    <property type="term" value="P:tRNA modification"/>
    <property type="evidence" value="ECO:0007669"/>
    <property type="project" value="InterPro"/>
</dbReference>
<dbReference type="PROSITE" id="PS51165">
    <property type="entry name" value="THUMP"/>
    <property type="match status" value="1"/>
</dbReference>
<sequence>MSTSVKRKDAPTGGSTKAQSSKKKKFGNDGKWKTTHQKSKEQGFLEGVVSPGEIGIWVTCARTQEAKAAREVIAMFDEYAELLYGIKEPGQEEPDEDEEEDIEAAVQKELAAMKATGKEAKEGGRIFTPVKMNVACLLFVRTRPPVEPVSFVKRICQDAKIPGKQRCRYVNRLIPMTAIGKATEAGLFDVACKVLGETFALKRAEVDPPVESTPEAKAASEEMVQKVNDTLDAIRSGLPVEAPPAAYTFAIRPSIRNNNTLTRDVIIKKVAGLIDSTRHVVNLEKPDKVVLIEVYQNSCGISVVDGEYWDELKKYNLTELYGFAHKQRDEQKNQTQEVEQTQSLEDGARSKQETDQPAEEKNLEAQAA</sequence>
<dbReference type="Proteomes" id="UP000275385">
    <property type="component" value="Unassembled WGS sequence"/>
</dbReference>
<dbReference type="GO" id="GO:0003723">
    <property type="term" value="F:RNA binding"/>
    <property type="evidence" value="ECO:0007669"/>
    <property type="project" value="UniProtKB-UniRule"/>
</dbReference>
<feature type="compositionally biased region" description="Basic and acidic residues" evidence="2">
    <location>
        <begin position="26"/>
        <end position="43"/>
    </location>
</feature>
<dbReference type="InterPro" id="IPR004114">
    <property type="entry name" value="THUMP_dom"/>
</dbReference>
<dbReference type="PANTHER" id="PTHR13452">
    <property type="entry name" value="THUMP DOMAIN CONTAINING PROTEIN 1-RELATED"/>
    <property type="match status" value="1"/>
</dbReference>
<feature type="domain" description="THUMP" evidence="3">
    <location>
        <begin position="189"/>
        <end position="305"/>
    </location>
</feature>
<feature type="region of interest" description="Disordered" evidence="2">
    <location>
        <begin position="1"/>
        <end position="43"/>
    </location>
</feature>
<feature type="compositionally biased region" description="Basic and acidic residues" evidence="2">
    <location>
        <begin position="1"/>
        <end position="10"/>
    </location>
</feature>
<proteinExistence type="predicted"/>
<organism evidence="4 5">
    <name type="scientific">Coniochaeta pulveracea</name>
    <dbReference type="NCBI Taxonomy" id="177199"/>
    <lineage>
        <taxon>Eukaryota</taxon>
        <taxon>Fungi</taxon>
        <taxon>Dikarya</taxon>
        <taxon>Ascomycota</taxon>
        <taxon>Pezizomycotina</taxon>
        <taxon>Sordariomycetes</taxon>
        <taxon>Sordariomycetidae</taxon>
        <taxon>Coniochaetales</taxon>
        <taxon>Coniochaetaceae</taxon>
        <taxon>Coniochaeta</taxon>
    </lineage>
</organism>
<dbReference type="Gene3D" id="3.30.2300.10">
    <property type="entry name" value="THUMP superfamily"/>
    <property type="match status" value="1"/>
</dbReference>